<dbReference type="Proteomes" id="UP001168821">
    <property type="component" value="Unassembled WGS sequence"/>
</dbReference>
<sequence length="985" mass="112012">MYRPSYLAWPAAYINLSTNFSCPPIGGILKVSLFRFLPTCECEYHCLLLILSFNHNTEYFTASLVYSNIASLMAKYNEFCALVATECPSIIMLSETWLTSSIPSGMAFLNGYTLFRKDRAERKGGGVCIYVLDQILADFVVIPLDADTGGIESMFLKFYNKSSTFVLACIYRPSTSSLHDSRLLFDSIFNITNTYVNTFFFGDFNLSELKWPLDNRLSFRDSAQLLVNLLNDSRLRQLVTKPTRYRTGQSPSTLDLILSSDNTSLSNLDYLPPIGISDHVTLKVDLQICSIPSKKRIDTFKRSITDYKAICRCLNKVDWNNLLSGPSVSNNWNSFKNVINVQIEQHTTTSFVKRSSKKPWINNSILKLIKKKRALWRAFKRTGLEADYKRHRSFSNRLSTIIIEARITYEKSIADSKDTKRLYKHIRTQLSGPVGTNLRIKDDTGTVVNSDIEVADLFAKSFLKMFVQEPPNDKMPSILGVPNAAVIDDVLFSSDAVRKKLDKLKVSKSPGPDLITAKLLTTCSSVLSYPLSILMSQSFNSSSLPADWRTATVRPIFKKGDKFDATNYRPISLTSLIVKVMESIIYDRVIKFFVDYQLIPLQQHGFLPGKSIQSNLLCCLSDWTKETDAGNSIDVVYLDFSKAFDRVPKRRLLHKLQHLGLGGNLLKWIGSFLSERTFRVKVGDAYSRPFEVTSGVPQGSVLGPLLFIAYTADLKSSLISPFSMYADDTKLYNLSSQNQILKQDLISIQKWSSDWLLPLNFDKCNVLYIGNKNPRMPYYMNGEQLVSSDCCRDLGVLVTCDLSWSQHIAHVSKKANSTLFLLRRAFQKSSPIVFAKLYKTFVRPLLEFANSVWSPILQKDILLLESVQRRATRIPFGRVRPQYHERLAIMKILTLSNRRVRGDLITTFQAMSNKSSPIHKLFILSAHTLTRGHSFKLAKEKFKTTVRQHFLSNRVFQQWNSLPEEIVSSQSTMAFKIKYDIYSSQ</sequence>
<dbReference type="SUPFAM" id="SSF56672">
    <property type="entry name" value="DNA/RNA polymerases"/>
    <property type="match status" value="1"/>
</dbReference>
<dbReference type="PROSITE" id="PS50878">
    <property type="entry name" value="RT_POL"/>
    <property type="match status" value="1"/>
</dbReference>
<name>A0AA38IIX7_9CUCU</name>
<dbReference type="AlphaFoldDB" id="A0AA38IIX7"/>
<dbReference type="Pfam" id="PF00078">
    <property type="entry name" value="RVT_1"/>
    <property type="match status" value="1"/>
</dbReference>
<dbReference type="GO" id="GO:0003824">
    <property type="term" value="F:catalytic activity"/>
    <property type="evidence" value="ECO:0007669"/>
    <property type="project" value="InterPro"/>
</dbReference>
<dbReference type="InterPro" id="IPR043502">
    <property type="entry name" value="DNA/RNA_pol_sf"/>
</dbReference>
<gene>
    <name evidence="2" type="ORF">Zmor_014091</name>
</gene>
<reference evidence="2" key="1">
    <citation type="journal article" date="2023" name="G3 (Bethesda)">
        <title>Whole genome assemblies of Zophobas morio and Tenebrio molitor.</title>
        <authorList>
            <person name="Kaur S."/>
            <person name="Stinson S.A."/>
            <person name="diCenzo G.C."/>
        </authorList>
    </citation>
    <scope>NUCLEOTIDE SEQUENCE</scope>
    <source>
        <strain evidence="2">QUZm001</strain>
    </source>
</reference>
<evidence type="ECO:0000259" key="1">
    <source>
        <dbReference type="PROSITE" id="PS50878"/>
    </source>
</evidence>
<evidence type="ECO:0000313" key="2">
    <source>
        <dbReference type="EMBL" id="KAJ3654941.1"/>
    </source>
</evidence>
<dbReference type="EMBL" id="JALNTZ010000004">
    <property type="protein sequence ID" value="KAJ3654941.1"/>
    <property type="molecule type" value="Genomic_DNA"/>
</dbReference>
<feature type="domain" description="Reverse transcriptase" evidence="1">
    <location>
        <begin position="537"/>
        <end position="785"/>
    </location>
</feature>
<dbReference type="PRINTS" id="PR01345">
    <property type="entry name" value="CERVTRCPTASE"/>
</dbReference>
<comment type="caution">
    <text evidence="2">The sequence shown here is derived from an EMBL/GenBank/DDBJ whole genome shotgun (WGS) entry which is preliminary data.</text>
</comment>
<dbReference type="InterPro" id="IPR000477">
    <property type="entry name" value="RT_dom"/>
</dbReference>
<accession>A0AA38IIX7</accession>
<protein>
    <recommendedName>
        <fullName evidence="1">Reverse transcriptase domain-containing protein</fullName>
    </recommendedName>
</protein>
<evidence type="ECO:0000313" key="3">
    <source>
        <dbReference type="Proteomes" id="UP001168821"/>
    </source>
</evidence>
<dbReference type="SUPFAM" id="SSF56219">
    <property type="entry name" value="DNase I-like"/>
    <property type="match status" value="1"/>
</dbReference>
<dbReference type="GO" id="GO:0071897">
    <property type="term" value="P:DNA biosynthetic process"/>
    <property type="evidence" value="ECO:0007669"/>
    <property type="project" value="UniProtKB-ARBA"/>
</dbReference>
<dbReference type="InterPro" id="IPR036691">
    <property type="entry name" value="Endo/exonu/phosph_ase_sf"/>
</dbReference>
<dbReference type="Pfam" id="PF14529">
    <property type="entry name" value="Exo_endo_phos_2"/>
    <property type="match status" value="1"/>
</dbReference>
<dbReference type="CDD" id="cd01650">
    <property type="entry name" value="RT_nLTR_like"/>
    <property type="match status" value="1"/>
</dbReference>
<organism evidence="2 3">
    <name type="scientific">Zophobas morio</name>
    <dbReference type="NCBI Taxonomy" id="2755281"/>
    <lineage>
        <taxon>Eukaryota</taxon>
        <taxon>Metazoa</taxon>
        <taxon>Ecdysozoa</taxon>
        <taxon>Arthropoda</taxon>
        <taxon>Hexapoda</taxon>
        <taxon>Insecta</taxon>
        <taxon>Pterygota</taxon>
        <taxon>Neoptera</taxon>
        <taxon>Endopterygota</taxon>
        <taxon>Coleoptera</taxon>
        <taxon>Polyphaga</taxon>
        <taxon>Cucujiformia</taxon>
        <taxon>Tenebrionidae</taxon>
        <taxon>Zophobas</taxon>
    </lineage>
</organism>
<dbReference type="InterPro" id="IPR005135">
    <property type="entry name" value="Endo/exonuclease/phosphatase"/>
</dbReference>
<dbReference type="Gene3D" id="3.60.10.10">
    <property type="entry name" value="Endonuclease/exonuclease/phosphatase"/>
    <property type="match status" value="1"/>
</dbReference>
<keyword evidence="3" id="KW-1185">Reference proteome</keyword>
<dbReference type="PANTHER" id="PTHR33332">
    <property type="entry name" value="REVERSE TRANSCRIPTASE DOMAIN-CONTAINING PROTEIN"/>
    <property type="match status" value="1"/>
</dbReference>
<proteinExistence type="predicted"/>